<organism evidence="1">
    <name type="scientific">Vibrio parahaemolyticus</name>
    <dbReference type="NCBI Taxonomy" id="670"/>
    <lineage>
        <taxon>Bacteria</taxon>
        <taxon>Pseudomonadati</taxon>
        <taxon>Pseudomonadota</taxon>
        <taxon>Gammaproteobacteria</taxon>
        <taxon>Vibrionales</taxon>
        <taxon>Vibrionaceae</taxon>
        <taxon>Vibrio</taxon>
    </lineage>
</organism>
<dbReference type="EMBL" id="KJ468740">
    <property type="protein sequence ID" value="AHZ30589.1"/>
    <property type="molecule type" value="Genomic_DNA"/>
</dbReference>
<evidence type="ECO:0000313" key="1">
    <source>
        <dbReference type="EMBL" id="AHZ30589.1"/>
    </source>
</evidence>
<protein>
    <submittedName>
        <fullName evidence="1">Uncharacterized protein</fullName>
    </submittedName>
</protein>
<proteinExistence type="predicted"/>
<name>A0A024CA07_VIBPH</name>
<dbReference type="RefSeq" id="WP_085576904.1">
    <property type="nucleotide sequence ID" value="NZ_CP020035.1"/>
</dbReference>
<reference evidence="1" key="1">
    <citation type="submission" date="2014-02" db="EMBL/GenBank/DDBJ databases">
        <title>Insectcidical toxin genes in the bacterium Vibrio parahaemolyticus isolated from acute hepatopancreatic necrosis disease-affected shrimp.</title>
        <authorList>
            <person name="Tang K.F.J."/>
            <person name="Lightner D.V."/>
        </authorList>
    </citation>
    <scope>NUCLEOTIDE SEQUENCE</scope>
    <source>
        <strain evidence="1">A3</strain>
    </source>
</reference>
<sequence length="308" mass="36146">MQFDFFLKDIVLKKIKSSDLILRLNLNYTEFHNLDQVTFSRWKNGVTTPSLMKQTLIALDTNCLLEFFQCCDVPKVPNNLELKYEQYLKQFDNYYHRLQTDILNTDCYFFKGNIDKSARIHKGYHDRLSTGREFNSLRKKYPSFDVELFYRSQEALGESSSFILYSLKPNVILRVLDLILFRESFDDVEYDNSVFVSLSYFCCKNDFEVMSGLFLNRVLLSKKQPDKLIFSVRGSECMCFFESLGAKKLCLVESSKYIGNIYLYSIEWMVLIGNSIVQKLIRNSIRLFLSNGMIDLDDEIENIKLSLC</sequence>
<gene>
    <name evidence="1" type="ORF">tc_PAI_056</name>
</gene>
<dbReference type="AlphaFoldDB" id="A0A024CA07"/>
<accession>A0A024CA07</accession>